<organism evidence="1 2">
    <name type="scientific">Rhizophagus irregularis</name>
    <dbReference type="NCBI Taxonomy" id="588596"/>
    <lineage>
        <taxon>Eukaryota</taxon>
        <taxon>Fungi</taxon>
        <taxon>Fungi incertae sedis</taxon>
        <taxon>Mucoromycota</taxon>
        <taxon>Glomeromycotina</taxon>
        <taxon>Glomeromycetes</taxon>
        <taxon>Glomerales</taxon>
        <taxon>Glomeraceae</taxon>
        <taxon>Rhizophagus</taxon>
    </lineage>
</organism>
<protein>
    <submittedName>
        <fullName evidence="1">Uncharacterized protein</fullName>
    </submittedName>
</protein>
<gene>
    <name evidence="1" type="ORF">RhiirA5_429592</name>
</gene>
<dbReference type="VEuPathDB" id="FungiDB:RhiirA1_461214"/>
<evidence type="ECO:0000313" key="1">
    <source>
        <dbReference type="EMBL" id="PKB99494.1"/>
    </source>
</evidence>
<name>A0A2N0NY48_9GLOM</name>
<comment type="caution">
    <text evidence="1">The sequence shown here is derived from an EMBL/GenBank/DDBJ whole genome shotgun (WGS) entry which is preliminary data.</text>
</comment>
<dbReference type="VEuPathDB" id="FungiDB:RhiirFUN_010911"/>
<dbReference type="VEuPathDB" id="FungiDB:RhiirFUN_010910"/>
<dbReference type="EMBL" id="LLXJ01002163">
    <property type="protein sequence ID" value="PKB99494.1"/>
    <property type="molecule type" value="Genomic_DNA"/>
</dbReference>
<dbReference type="VEuPathDB" id="FungiDB:FUN_015118"/>
<dbReference type="AlphaFoldDB" id="A0A2N0NY48"/>
<sequence>MVLHLKKEQENAEWLKRANVNMMVDNKKFVTYKEVKEELKNSADKDIMEFYGELVFRERRGGDDSENEIRALGKEMRLKRKYEKLMSSKLTLVTPMDRPKPTVLPKSLDEDELPVTEEDMNLYNQVNRNYSSRLHEIKKEEISEDEKVRKKLVG</sequence>
<reference evidence="1 2" key="2">
    <citation type="submission" date="2017-09" db="EMBL/GenBank/DDBJ databases">
        <title>Extensive intraspecific genome diversity in a model arbuscular mycorrhizal fungus.</title>
        <authorList>
            <person name="Chen E.C."/>
            <person name="Morin E."/>
            <person name="Beaudet D."/>
            <person name="Noel J."/>
            <person name="Ndikumana S."/>
            <person name="Charron P."/>
            <person name="St-Onge C."/>
            <person name="Giorgi J."/>
            <person name="Grigoriev I.V."/>
            <person name="Roux C."/>
            <person name="Martin F.M."/>
            <person name="Corradi N."/>
        </authorList>
    </citation>
    <scope>NUCLEOTIDE SEQUENCE [LARGE SCALE GENOMIC DNA]</scope>
    <source>
        <strain evidence="1 2">A5</strain>
    </source>
</reference>
<proteinExistence type="predicted"/>
<reference evidence="1 2" key="1">
    <citation type="submission" date="2016-04" db="EMBL/GenBank/DDBJ databases">
        <title>Genome analyses suggest a sexual origin of heterokaryosis in a supposedly ancient asexual fungus.</title>
        <authorList>
            <person name="Ropars J."/>
            <person name="Sedzielewska K."/>
            <person name="Noel J."/>
            <person name="Charron P."/>
            <person name="Farinelli L."/>
            <person name="Marton T."/>
            <person name="Kruger M."/>
            <person name="Pelin A."/>
            <person name="Brachmann A."/>
            <person name="Corradi N."/>
        </authorList>
    </citation>
    <scope>NUCLEOTIDE SEQUENCE [LARGE SCALE GENOMIC DNA]</scope>
    <source>
        <strain evidence="1 2">A5</strain>
    </source>
</reference>
<dbReference type="Proteomes" id="UP000232722">
    <property type="component" value="Unassembled WGS sequence"/>
</dbReference>
<accession>A0A2N0NY48</accession>
<evidence type="ECO:0000313" key="2">
    <source>
        <dbReference type="Proteomes" id="UP000232722"/>
    </source>
</evidence>